<reference evidence="2" key="2">
    <citation type="journal article" date="2019" name="Mol. Plant Microbe Interact.">
        <title>Genome sequence resources for four phytopathogenic fungi from the Colletotrichum orbiculare species complex.</title>
        <authorList>
            <person name="Gan P."/>
            <person name="Tsushima A."/>
            <person name="Narusaka M."/>
            <person name="Narusaka Y."/>
            <person name="Takano Y."/>
            <person name="Kubo Y."/>
            <person name="Shirasu K."/>
        </authorList>
    </citation>
    <scope>GENOME REANNOTATION</scope>
    <source>
        <strain evidence="2">104-T / ATCC 96160 / CBS 514.97 / LARS 414 / MAFF 240422</strain>
    </source>
</reference>
<evidence type="ECO:0000313" key="1">
    <source>
        <dbReference type="EMBL" id="TDZ16779.1"/>
    </source>
</evidence>
<organism evidence="1 2">
    <name type="scientific">Colletotrichum orbiculare (strain 104-T / ATCC 96160 / CBS 514.97 / LARS 414 / MAFF 240422)</name>
    <name type="common">Cucumber anthracnose fungus</name>
    <name type="synonym">Colletotrichum lagenarium</name>
    <dbReference type="NCBI Taxonomy" id="1213857"/>
    <lineage>
        <taxon>Eukaryota</taxon>
        <taxon>Fungi</taxon>
        <taxon>Dikarya</taxon>
        <taxon>Ascomycota</taxon>
        <taxon>Pezizomycotina</taxon>
        <taxon>Sordariomycetes</taxon>
        <taxon>Hypocreomycetidae</taxon>
        <taxon>Glomerellales</taxon>
        <taxon>Glomerellaceae</taxon>
        <taxon>Colletotrichum</taxon>
        <taxon>Colletotrichum orbiculare species complex</taxon>
    </lineage>
</organism>
<evidence type="ECO:0000313" key="2">
    <source>
        <dbReference type="Proteomes" id="UP000014480"/>
    </source>
</evidence>
<name>A0A484FED3_COLOR</name>
<gene>
    <name evidence="1" type="ORF">Cob_v010215</name>
</gene>
<sequence length="84" mass="9538">MRSFLGRIDNYDRPRKIQNSSVSAIIPATHDCATSLPRNPSQPMKNFLSHVPISRRWNSLGVVDLATSLSLYGQDLLHVYDREL</sequence>
<protein>
    <submittedName>
        <fullName evidence="1">Uncharacterized protein</fullName>
    </submittedName>
</protein>
<proteinExistence type="predicted"/>
<dbReference type="AlphaFoldDB" id="A0A484FED3"/>
<dbReference type="Proteomes" id="UP000014480">
    <property type="component" value="Unassembled WGS sequence"/>
</dbReference>
<keyword evidence="2" id="KW-1185">Reference proteome</keyword>
<accession>A0A484FED3</accession>
<reference evidence="2" key="1">
    <citation type="journal article" date="2013" name="New Phytol.">
        <title>Comparative genomic and transcriptomic analyses reveal the hemibiotrophic stage shift of Colletotrichum fungi.</title>
        <authorList>
            <person name="Gan P."/>
            <person name="Ikeda K."/>
            <person name="Irieda H."/>
            <person name="Narusaka M."/>
            <person name="O'Connell R.J."/>
            <person name="Narusaka Y."/>
            <person name="Takano Y."/>
            <person name="Kubo Y."/>
            <person name="Shirasu K."/>
        </authorList>
    </citation>
    <scope>NUCLEOTIDE SEQUENCE [LARGE SCALE GENOMIC DNA]</scope>
    <source>
        <strain evidence="2">104-T / ATCC 96160 / CBS 514.97 / LARS 414 / MAFF 240422</strain>
    </source>
</reference>
<dbReference type="EMBL" id="AMCV02000033">
    <property type="protein sequence ID" value="TDZ16779.1"/>
    <property type="molecule type" value="Genomic_DNA"/>
</dbReference>
<comment type="caution">
    <text evidence="1">The sequence shown here is derived from an EMBL/GenBank/DDBJ whole genome shotgun (WGS) entry which is preliminary data.</text>
</comment>